<name>A0A9W4PEY6_9BACI</name>
<accession>A0A9W4PEY6</accession>
<dbReference type="EMBL" id="CAKKMG010000014">
    <property type="protein sequence ID" value="CAH0186995.1"/>
    <property type="molecule type" value="Genomic_DNA"/>
</dbReference>
<sequence>MCAKCNDLKHTHTEVITGVWQVTPCSCLPDWEMTRKPQHEQILKEARERYERYGIQSDQERGGEVLVSQAT</sequence>
<reference evidence="1" key="1">
    <citation type="submission" date="2021-11" db="EMBL/GenBank/DDBJ databases">
        <authorList>
            <person name="Bulgarelli D."/>
        </authorList>
    </citation>
    <scope>NUCLEOTIDE SEQUENCE</scope>
    <source>
        <strain evidence="1">Bi133</strain>
    </source>
</reference>
<organism evidence="1 2">
    <name type="scientific">Peribacillus simplex</name>
    <dbReference type="NCBI Taxonomy" id="1478"/>
    <lineage>
        <taxon>Bacteria</taxon>
        <taxon>Bacillati</taxon>
        <taxon>Bacillota</taxon>
        <taxon>Bacilli</taxon>
        <taxon>Bacillales</taxon>
        <taxon>Bacillaceae</taxon>
        <taxon>Peribacillus</taxon>
    </lineage>
</organism>
<dbReference type="AlphaFoldDB" id="A0A9W4PEY6"/>
<evidence type="ECO:0000313" key="1">
    <source>
        <dbReference type="EMBL" id="CAH0186995.1"/>
    </source>
</evidence>
<comment type="caution">
    <text evidence="1">The sequence shown here is derived from an EMBL/GenBank/DDBJ whole genome shotgun (WGS) entry which is preliminary data.</text>
</comment>
<protein>
    <submittedName>
        <fullName evidence="1">Uncharacterized protein</fullName>
    </submittedName>
</protein>
<dbReference type="RefSeq" id="WP_230301447.1">
    <property type="nucleotide sequence ID" value="NZ_CAKKMG010000014.1"/>
</dbReference>
<gene>
    <name evidence="1" type="ORF">SRABI133_01570</name>
</gene>
<dbReference type="Proteomes" id="UP000789326">
    <property type="component" value="Unassembled WGS sequence"/>
</dbReference>
<evidence type="ECO:0000313" key="2">
    <source>
        <dbReference type="Proteomes" id="UP000789326"/>
    </source>
</evidence>
<proteinExistence type="predicted"/>